<feature type="compositionally biased region" description="Low complexity" evidence="7">
    <location>
        <begin position="418"/>
        <end position="430"/>
    </location>
</feature>
<keyword evidence="4" id="KW-0862">Zinc</keyword>
<dbReference type="OrthoDB" id="6910977at2759"/>
<feature type="compositionally biased region" description="Polar residues" evidence="7">
    <location>
        <begin position="404"/>
        <end position="414"/>
    </location>
</feature>
<sequence>MTHRTALLIIPRPSQQSEHSAVTHPSLHPPNMSFFPYPEHTDMPSDVVRPSDMTLHPSPPSCHEDQHNHELHEDYTWPTTTAEDLYRDTQTITSWHPAEVPRGLGVQVQYHNETSAASPLPVSASWSSSYEATLPVCSMPASNIRSDSVVDMAMSYPSPPIVTGPPSWEHHDQAFEPMYEASGSPDHSVYSESSRPSICESSPYAHSDNEYTCAQSPFVKVEEAIDYSRMRHYSLASNAPMHIVPSEPYDNAMLSANYSHAGYAPAKLENFPVEPQMLQHQQQPSLNRLQDQISNDMRPKRGRTTSSDPSCACHICNRQFQRSYNKKAHMLTHNKSRERPYKCTEPDCNKEFVRNTDLVRHTKSIHLNIRDHVCSMCNRAFPRKDTLRRHVDDGCSKREVSKGYQNRVQKSYASPNARRSSSLISQSRASMPAASPPC</sequence>
<evidence type="ECO:0000259" key="8">
    <source>
        <dbReference type="PROSITE" id="PS50157"/>
    </source>
</evidence>
<reference evidence="10" key="2">
    <citation type="submission" date="2020-04" db="EMBL/GenBank/DDBJ databases">
        <authorList>
            <consortium name="NCBI Genome Project"/>
        </authorList>
    </citation>
    <scope>NUCLEOTIDE SEQUENCE</scope>
    <source>
        <strain evidence="10">CBS 342.82</strain>
    </source>
</reference>
<reference evidence="10" key="3">
    <citation type="submission" date="2025-08" db="UniProtKB">
        <authorList>
            <consortium name="RefSeq"/>
        </authorList>
    </citation>
    <scope>IDENTIFICATION</scope>
    <source>
        <strain evidence="10">CBS 342.82</strain>
    </source>
</reference>
<dbReference type="GO" id="GO:0008270">
    <property type="term" value="F:zinc ion binding"/>
    <property type="evidence" value="ECO:0007669"/>
    <property type="project" value="UniProtKB-KW"/>
</dbReference>
<dbReference type="InterPro" id="IPR036236">
    <property type="entry name" value="Znf_C2H2_sf"/>
</dbReference>
<evidence type="ECO:0000256" key="6">
    <source>
        <dbReference type="PROSITE-ProRule" id="PRU00042"/>
    </source>
</evidence>
<evidence type="ECO:0000256" key="3">
    <source>
        <dbReference type="ARBA" id="ARBA00022771"/>
    </source>
</evidence>
<dbReference type="PANTHER" id="PTHR14003:SF19">
    <property type="entry name" value="YY2 TRANSCRIPTION FACTOR"/>
    <property type="match status" value="1"/>
</dbReference>
<dbReference type="SMART" id="SM00355">
    <property type="entry name" value="ZnF_C2H2"/>
    <property type="match status" value="3"/>
</dbReference>
<name>A0A6J3M2K2_9PEZI</name>
<dbReference type="AlphaFoldDB" id="A0A6J3M2K2"/>
<feature type="compositionally biased region" description="Low complexity" evidence="7">
    <location>
        <begin position="191"/>
        <end position="202"/>
    </location>
</feature>
<evidence type="ECO:0000313" key="9">
    <source>
        <dbReference type="Proteomes" id="UP000504637"/>
    </source>
</evidence>
<dbReference type="PROSITE" id="PS50157">
    <property type="entry name" value="ZINC_FINGER_C2H2_2"/>
    <property type="match status" value="3"/>
</dbReference>
<evidence type="ECO:0000256" key="5">
    <source>
        <dbReference type="ARBA" id="ARBA00044085"/>
    </source>
</evidence>
<accession>A0A6J3M2K2</accession>
<evidence type="ECO:0000256" key="1">
    <source>
        <dbReference type="ARBA" id="ARBA00022723"/>
    </source>
</evidence>
<keyword evidence="2" id="KW-0677">Repeat</keyword>
<dbReference type="GeneID" id="54357793"/>
<dbReference type="RefSeq" id="XP_033458765.1">
    <property type="nucleotide sequence ID" value="XM_033599994.1"/>
</dbReference>
<evidence type="ECO:0000313" key="10">
    <source>
        <dbReference type="RefSeq" id="XP_033458765.1"/>
    </source>
</evidence>
<dbReference type="GO" id="GO:0000981">
    <property type="term" value="F:DNA-binding transcription factor activity, RNA polymerase II-specific"/>
    <property type="evidence" value="ECO:0007669"/>
    <property type="project" value="TreeGrafter"/>
</dbReference>
<dbReference type="Proteomes" id="UP000504637">
    <property type="component" value="Unplaced"/>
</dbReference>
<keyword evidence="9" id="KW-1185">Reference proteome</keyword>
<dbReference type="SUPFAM" id="SSF57667">
    <property type="entry name" value="beta-beta-alpha zinc fingers"/>
    <property type="match status" value="1"/>
</dbReference>
<feature type="region of interest" description="Disordered" evidence="7">
    <location>
        <begin position="180"/>
        <end position="202"/>
    </location>
</feature>
<dbReference type="Gene3D" id="3.30.160.60">
    <property type="entry name" value="Classic Zinc Finger"/>
    <property type="match status" value="2"/>
</dbReference>
<dbReference type="PANTHER" id="PTHR14003">
    <property type="entry name" value="TRANSCRIPTIONAL REPRESSOR PROTEIN YY"/>
    <property type="match status" value="1"/>
</dbReference>
<evidence type="ECO:0000256" key="4">
    <source>
        <dbReference type="ARBA" id="ARBA00022833"/>
    </source>
</evidence>
<dbReference type="Pfam" id="PF00096">
    <property type="entry name" value="zf-C2H2"/>
    <property type="match status" value="2"/>
</dbReference>
<feature type="region of interest" description="Disordered" evidence="7">
    <location>
        <begin position="404"/>
        <end position="438"/>
    </location>
</feature>
<proteinExistence type="predicted"/>
<protein>
    <recommendedName>
        <fullName evidence="5">C2H2 type master regulator of conidiophore development brlA</fullName>
    </recommendedName>
</protein>
<feature type="domain" description="C2H2-type" evidence="8">
    <location>
        <begin position="311"/>
        <end position="338"/>
    </location>
</feature>
<dbReference type="PROSITE" id="PS00028">
    <property type="entry name" value="ZINC_FINGER_C2H2_1"/>
    <property type="match status" value="1"/>
</dbReference>
<organism evidence="10">
    <name type="scientific">Dissoconium aciculare CBS 342.82</name>
    <dbReference type="NCBI Taxonomy" id="1314786"/>
    <lineage>
        <taxon>Eukaryota</taxon>
        <taxon>Fungi</taxon>
        <taxon>Dikarya</taxon>
        <taxon>Ascomycota</taxon>
        <taxon>Pezizomycotina</taxon>
        <taxon>Dothideomycetes</taxon>
        <taxon>Dothideomycetidae</taxon>
        <taxon>Mycosphaerellales</taxon>
        <taxon>Dissoconiaceae</taxon>
        <taxon>Dissoconium</taxon>
    </lineage>
</organism>
<gene>
    <name evidence="10" type="ORF">K489DRAFT_254927</name>
</gene>
<reference evidence="10" key="1">
    <citation type="submission" date="2020-01" db="EMBL/GenBank/DDBJ databases">
        <authorList>
            <consortium name="DOE Joint Genome Institute"/>
            <person name="Haridas S."/>
            <person name="Albert R."/>
            <person name="Binder M."/>
            <person name="Bloem J."/>
            <person name="Labutti K."/>
            <person name="Salamov A."/>
            <person name="Andreopoulos B."/>
            <person name="Baker S.E."/>
            <person name="Barry K."/>
            <person name="Bills G."/>
            <person name="Bluhm B.H."/>
            <person name="Cannon C."/>
            <person name="Castanera R."/>
            <person name="Culley D.E."/>
            <person name="Daum C."/>
            <person name="Ezra D."/>
            <person name="Gonzalez J.B."/>
            <person name="Henrissat B."/>
            <person name="Kuo A."/>
            <person name="Liang C."/>
            <person name="Lipzen A."/>
            <person name="Lutzoni F."/>
            <person name="Magnuson J."/>
            <person name="Mondo S."/>
            <person name="Nolan M."/>
            <person name="Ohm R."/>
            <person name="Pangilinan J."/>
            <person name="Park H.-J."/>
            <person name="Ramirez L."/>
            <person name="Alfaro M."/>
            <person name="Sun H."/>
            <person name="Tritt A."/>
            <person name="Yoshinaga Y."/>
            <person name="Zwiers L.-H."/>
            <person name="Turgeon B.G."/>
            <person name="Goodwin S.B."/>
            <person name="Spatafora J.W."/>
            <person name="Crous P.W."/>
            <person name="Grigoriev I.V."/>
        </authorList>
    </citation>
    <scope>NUCLEOTIDE SEQUENCE</scope>
    <source>
        <strain evidence="10">CBS 342.82</strain>
    </source>
</reference>
<dbReference type="GO" id="GO:0000785">
    <property type="term" value="C:chromatin"/>
    <property type="evidence" value="ECO:0007669"/>
    <property type="project" value="TreeGrafter"/>
</dbReference>
<evidence type="ECO:0000256" key="2">
    <source>
        <dbReference type="ARBA" id="ARBA00022737"/>
    </source>
</evidence>
<dbReference type="GO" id="GO:0000978">
    <property type="term" value="F:RNA polymerase II cis-regulatory region sequence-specific DNA binding"/>
    <property type="evidence" value="ECO:0007669"/>
    <property type="project" value="TreeGrafter"/>
</dbReference>
<feature type="domain" description="C2H2-type" evidence="8">
    <location>
        <begin position="372"/>
        <end position="399"/>
    </location>
</feature>
<feature type="domain" description="C2H2-type" evidence="8">
    <location>
        <begin position="341"/>
        <end position="371"/>
    </location>
</feature>
<evidence type="ECO:0000256" key="7">
    <source>
        <dbReference type="SAM" id="MobiDB-lite"/>
    </source>
</evidence>
<keyword evidence="1" id="KW-0479">Metal-binding</keyword>
<dbReference type="InterPro" id="IPR013087">
    <property type="entry name" value="Znf_C2H2_type"/>
</dbReference>
<dbReference type="GO" id="GO:0005667">
    <property type="term" value="C:transcription regulator complex"/>
    <property type="evidence" value="ECO:0007669"/>
    <property type="project" value="TreeGrafter"/>
</dbReference>
<keyword evidence="3 6" id="KW-0863">Zinc-finger</keyword>